<organism evidence="3 4">
    <name type="scientific">Xylanimonas allomyrinae</name>
    <dbReference type="NCBI Taxonomy" id="2509459"/>
    <lineage>
        <taxon>Bacteria</taxon>
        <taxon>Bacillati</taxon>
        <taxon>Actinomycetota</taxon>
        <taxon>Actinomycetes</taxon>
        <taxon>Micrococcales</taxon>
        <taxon>Promicromonosporaceae</taxon>
        <taxon>Xylanimonas</taxon>
    </lineage>
</organism>
<dbReference type="AlphaFoldDB" id="A0A4P6EQI8"/>
<dbReference type="EMBL" id="CP035495">
    <property type="protein sequence ID" value="QAY63689.1"/>
    <property type="molecule type" value="Genomic_DNA"/>
</dbReference>
<evidence type="ECO:0000256" key="2">
    <source>
        <dbReference type="SAM" id="Phobius"/>
    </source>
</evidence>
<feature type="compositionally biased region" description="Low complexity" evidence="1">
    <location>
        <begin position="21"/>
        <end position="34"/>
    </location>
</feature>
<keyword evidence="2" id="KW-1133">Transmembrane helix</keyword>
<feature type="region of interest" description="Disordered" evidence="1">
    <location>
        <begin position="47"/>
        <end position="70"/>
    </location>
</feature>
<evidence type="ECO:0000313" key="4">
    <source>
        <dbReference type="Proteomes" id="UP000291758"/>
    </source>
</evidence>
<proteinExistence type="predicted"/>
<name>A0A4P6EQI8_9MICO</name>
<gene>
    <name evidence="3" type="ORF">ET495_11015</name>
</gene>
<dbReference type="Proteomes" id="UP000291758">
    <property type="component" value="Chromosome"/>
</dbReference>
<evidence type="ECO:0000313" key="3">
    <source>
        <dbReference type="EMBL" id="QAY63689.1"/>
    </source>
</evidence>
<feature type="region of interest" description="Disordered" evidence="1">
    <location>
        <begin position="168"/>
        <end position="187"/>
    </location>
</feature>
<keyword evidence="4" id="KW-1185">Reference proteome</keyword>
<accession>A0A4P6EQI8</accession>
<reference evidence="3 4" key="1">
    <citation type="submission" date="2019-01" db="EMBL/GenBank/DDBJ databases">
        <title>Genome sequencing of strain 2JSPR-7.</title>
        <authorList>
            <person name="Heo J."/>
            <person name="Kim S.-J."/>
            <person name="Kim J.-S."/>
            <person name="Hong S.-B."/>
            <person name="Kwon S.-W."/>
        </authorList>
    </citation>
    <scope>NUCLEOTIDE SEQUENCE [LARGE SCALE GENOMIC DNA]</scope>
    <source>
        <strain evidence="3 4">2JSPR-7</strain>
    </source>
</reference>
<sequence>MNEDASQGAGGLGGDEAYERLVGADPGAGAAPRRGVLRAKVEVQVADGASAGEARGTPPGGAVPETVPETVPEAAPGGVPAAVDATLPTGAAGTGAAGRRAWRHRRAPALVAAAVAGAVVLGGGGYALGVLTGGGTAGDASAVADAAGFAVPGSAQRPVPAIGSAADGALSAGEQATEPARDSGAAPSAAGSRAAWYPFVGHTVFRGVGLPEEGGSAAVFAFDAGGAANAETAARVARALGVAGEPRRQGQQWFVGPDEGSGPQVWLLGDGRASFGYANQVIDPWSCAAPDVAGACRTPAPTSVDDAGAATALADAMRALGLDPGQFEVAVAPRGDKDAVRQVTARRVVGGTLSDDQWIATVADAGIVWLDGALADVVELGTYAVVSPAEAVRRLGDPRFGASSAVMPLGTEDRAVASADGASADGASADGAFGDGAPADAVPAPPAAGARIAWPVSEVTITGARLGLTELWTAQGAVLFVPAYELTDADGHTWSVMAVADDALDFSVPDR</sequence>
<feature type="region of interest" description="Disordered" evidence="1">
    <location>
        <begin position="1"/>
        <end position="35"/>
    </location>
</feature>
<keyword evidence="2" id="KW-0472">Membrane</keyword>
<dbReference type="RefSeq" id="WP_129204850.1">
    <property type="nucleotide sequence ID" value="NZ_CP035495.1"/>
</dbReference>
<feature type="transmembrane region" description="Helical" evidence="2">
    <location>
        <begin position="109"/>
        <end position="131"/>
    </location>
</feature>
<dbReference type="KEGG" id="xyl:ET495_11015"/>
<dbReference type="OrthoDB" id="3268840at2"/>
<keyword evidence="2" id="KW-0812">Transmembrane</keyword>
<protein>
    <submittedName>
        <fullName evidence="3">Uncharacterized protein</fullName>
    </submittedName>
</protein>
<evidence type="ECO:0000256" key="1">
    <source>
        <dbReference type="SAM" id="MobiDB-lite"/>
    </source>
</evidence>